<dbReference type="AlphaFoldDB" id="A0A1I4WY58"/>
<dbReference type="SUPFAM" id="SSF48498">
    <property type="entry name" value="Tetracyclin repressor-like, C-terminal domain"/>
    <property type="match status" value="1"/>
</dbReference>
<reference evidence="4 5" key="1">
    <citation type="submission" date="2016-10" db="EMBL/GenBank/DDBJ databases">
        <authorList>
            <person name="de Groot N.N."/>
        </authorList>
    </citation>
    <scope>NUCLEOTIDE SEQUENCE [LARGE SCALE GENOMIC DNA]</scope>
    <source>
        <strain evidence="4 5">CGMCC 4.1877</strain>
    </source>
</reference>
<sequence>MTTHDRRTAILDAALACFVESGLAGASIEDVRGRSGASVGSIYHHFGGREGLAGAVYVRALAGYQDVFTAAVTTHDDAEAGVRAAVAAHLRWCLSDRPDAARFLLFCGDAARAAAADRLGEQNRAFFRTVVGWWRRRVADGALQDLPVTVLYALWLGPAQEYCRLELAGRSTTDPDVAAAALAEGAWRALRRG</sequence>
<dbReference type="GO" id="GO:0003700">
    <property type="term" value="F:DNA-binding transcription factor activity"/>
    <property type="evidence" value="ECO:0007669"/>
    <property type="project" value="TreeGrafter"/>
</dbReference>
<accession>A0A1I4WY58</accession>
<name>A0A1I4WY58_PSUAM</name>
<feature type="DNA-binding region" description="H-T-H motif" evidence="2">
    <location>
        <begin position="27"/>
        <end position="46"/>
    </location>
</feature>
<organism evidence="4 5">
    <name type="scientific">Pseudonocardia ammonioxydans</name>
    <dbReference type="NCBI Taxonomy" id="260086"/>
    <lineage>
        <taxon>Bacteria</taxon>
        <taxon>Bacillati</taxon>
        <taxon>Actinomycetota</taxon>
        <taxon>Actinomycetes</taxon>
        <taxon>Pseudonocardiales</taxon>
        <taxon>Pseudonocardiaceae</taxon>
        <taxon>Pseudonocardia</taxon>
    </lineage>
</organism>
<dbReference type="Proteomes" id="UP000199614">
    <property type="component" value="Unassembled WGS sequence"/>
</dbReference>
<dbReference type="InterPro" id="IPR001647">
    <property type="entry name" value="HTH_TetR"/>
</dbReference>
<dbReference type="PANTHER" id="PTHR30055">
    <property type="entry name" value="HTH-TYPE TRANSCRIPTIONAL REGULATOR RUTR"/>
    <property type="match status" value="1"/>
</dbReference>
<dbReference type="RefSeq" id="WP_177238400.1">
    <property type="nucleotide sequence ID" value="NZ_FOUY01000009.1"/>
</dbReference>
<dbReference type="STRING" id="260086.SAMN05216207_1009160"/>
<dbReference type="EMBL" id="FOUY01000009">
    <property type="protein sequence ID" value="SFN18143.1"/>
    <property type="molecule type" value="Genomic_DNA"/>
</dbReference>
<evidence type="ECO:0000313" key="4">
    <source>
        <dbReference type="EMBL" id="SFN18143.1"/>
    </source>
</evidence>
<gene>
    <name evidence="4" type="ORF">SAMN05216207_1009160</name>
</gene>
<feature type="domain" description="HTH tetR-type" evidence="3">
    <location>
        <begin position="4"/>
        <end position="64"/>
    </location>
</feature>
<dbReference type="InterPro" id="IPR050109">
    <property type="entry name" value="HTH-type_TetR-like_transc_reg"/>
</dbReference>
<protein>
    <submittedName>
        <fullName evidence="4">Transcriptional regulator, TetR family</fullName>
    </submittedName>
</protein>
<dbReference type="GO" id="GO:0000976">
    <property type="term" value="F:transcription cis-regulatory region binding"/>
    <property type="evidence" value="ECO:0007669"/>
    <property type="project" value="TreeGrafter"/>
</dbReference>
<evidence type="ECO:0000259" key="3">
    <source>
        <dbReference type="PROSITE" id="PS50977"/>
    </source>
</evidence>
<keyword evidence="5" id="KW-1185">Reference proteome</keyword>
<evidence type="ECO:0000256" key="2">
    <source>
        <dbReference type="PROSITE-ProRule" id="PRU00335"/>
    </source>
</evidence>
<keyword evidence="1 2" id="KW-0238">DNA-binding</keyword>
<evidence type="ECO:0000256" key="1">
    <source>
        <dbReference type="ARBA" id="ARBA00023125"/>
    </source>
</evidence>
<dbReference type="InterPro" id="IPR036271">
    <property type="entry name" value="Tet_transcr_reg_TetR-rel_C_sf"/>
</dbReference>
<dbReference type="Pfam" id="PF00440">
    <property type="entry name" value="TetR_N"/>
    <property type="match status" value="1"/>
</dbReference>
<dbReference type="PRINTS" id="PR00455">
    <property type="entry name" value="HTHTETR"/>
</dbReference>
<dbReference type="SUPFAM" id="SSF46689">
    <property type="entry name" value="Homeodomain-like"/>
    <property type="match status" value="1"/>
</dbReference>
<evidence type="ECO:0000313" key="5">
    <source>
        <dbReference type="Proteomes" id="UP000199614"/>
    </source>
</evidence>
<dbReference type="InterPro" id="IPR009057">
    <property type="entry name" value="Homeodomain-like_sf"/>
</dbReference>
<proteinExistence type="predicted"/>
<dbReference type="Gene3D" id="1.10.357.10">
    <property type="entry name" value="Tetracycline Repressor, domain 2"/>
    <property type="match status" value="1"/>
</dbReference>
<dbReference type="PANTHER" id="PTHR30055:SF187">
    <property type="entry name" value="TRANSCRIPTIONAL REGULATORY PROTEIN"/>
    <property type="match status" value="1"/>
</dbReference>
<dbReference type="PROSITE" id="PS50977">
    <property type="entry name" value="HTH_TETR_2"/>
    <property type="match status" value="1"/>
</dbReference>